<dbReference type="PROSITE" id="PS51375">
    <property type="entry name" value="PPR"/>
    <property type="match status" value="1"/>
</dbReference>
<dbReference type="InterPro" id="IPR046960">
    <property type="entry name" value="PPR_At4g14850-like_plant"/>
</dbReference>
<evidence type="ECO:0008006" key="5">
    <source>
        <dbReference type="Google" id="ProtNLM"/>
    </source>
</evidence>
<name>A0A8X8VZ35_SALSN</name>
<dbReference type="PANTHER" id="PTHR47926">
    <property type="entry name" value="PENTATRICOPEPTIDE REPEAT-CONTAINING PROTEIN"/>
    <property type="match status" value="1"/>
</dbReference>
<accession>A0A8X8VZ35</accession>
<gene>
    <name evidence="3" type="ORF">SASPL_153869</name>
</gene>
<dbReference type="NCBIfam" id="TIGR00756">
    <property type="entry name" value="PPR"/>
    <property type="match status" value="1"/>
</dbReference>
<dbReference type="Gene3D" id="1.25.40.10">
    <property type="entry name" value="Tetratricopeptide repeat domain"/>
    <property type="match status" value="1"/>
</dbReference>
<reference evidence="3" key="1">
    <citation type="submission" date="2018-01" db="EMBL/GenBank/DDBJ databases">
        <authorList>
            <person name="Mao J.F."/>
        </authorList>
    </citation>
    <scope>NUCLEOTIDE SEQUENCE</scope>
    <source>
        <strain evidence="3">Huo1</strain>
        <tissue evidence="3">Leaf</tissue>
    </source>
</reference>
<dbReference type="GO" id="GO:0003723">
    <property type="term" value="F:RNA binding"/>
    <property type="evidence" value="ECO:0007669"/>
    <property type="project" value="InterPro"/>
</dbReference>
<evidence type="ECO:0000313" key="3">
    <source>
        <dbReference type="EMBL" id="KAG6385045.1"/>
    </source>
</evidence>
<dbReference type="Pfam" id="PF13041">
    <property type="entry name" value="PPR_2"/>
    <property type="match status" value="1"/>
</dbReference>
<dbReference type="EMBL" id="PNBA02000022">
    <property type="protein sequence ID" value="KAG6385045.1"/>
    <property type="molecule type" value="Genomic_DNA"/>
</dbReference>
<reference evidence="3" key="2">
    <citation type="submission" date="2020-08" db="EMBL/GenBank/DDBJ databases">
        <title>Plant Genome Project.</title>
        <authorList>
            <person name="Zhang R.-G."/>
        </authorList>
    </citation>
    <scope>NUCLEOTIDE SEQUENCE</scope>
    <source>
        <strain evidence="3">Huo1</strain>
        <tissue evidence="3">Leaf</tissue>
    </source>
</reference>
<dbReference type="GO" id="GO:0009451">
    <property type="term" value="P:RNA modification"/>
    <property type="evidence" value="ECO:0007669"/>
    <property type="project" value="InterPro"/>
</dbReference>
<keyword evidence="4" id="KW-1185">Reference proteome</keyword>
<dbReference type="Proteomes" id="UP000298416">
    <property type="component" value="Unassembled WGS sequence"/>
</dbReference>
<evidence type="ECO:0000256" key="1">
    <source>
        <dbReference type="ARBA" id="ARBA00022737"/>
    </source>
</evidence>
<dbReference type="Pfam" id="PF01535">
    <property type="entry name" value="PPR"/>
    <property type="match status" value="1"/>
</dbReference>
<comment type="caution">
    <text evidence="3">The sequence shown here is derived from an EMBL/GenBank/DDBJ whole genome shotgun (WGS) entry which is preliminary data.</text>
</comment>
<proteinExistence type="predicted"/>
<keyword evidence="1" id="KW-0677">Repeat</keyword>
<sequence length="106" mass="12082">MYVKCGSLATALQVFDFMPEREILTSDVALWNSIIDGYFKNDFFDQGIAQIRRMLAMNVKPDGYTLCILLGKSNACLGVSFGREIYAIRNMFLHDTFVVTAMIDFY</sequence>
<organism evidence="3">
    <name type="scientific">Salvia splendens</name>
    <name type="common">Scarlet sage</name>
    <dbReference type="NCBI Taxonomy" id="180675"/>
    <lineage>
        <taxon>Eukaryota</taxon>
        <taxon>Viridiplantae</taxon>
        <taxon>Streptophyta</taxon>
        <taxon>Embryophyta</taxon>
        <taxon>Tracheophyta</taxon>
        <taxon>Spermatophyta</taxon>
        <taxon>Magnoliopsida</taxon>
        <taxon>eudicotyledons</taxon>
        <taxon>Gunneridae</taxon>
        <taxon>Pentapetalae</taxon>
        <taxon>asterids</taxon>
        <taxon>lamiids</taxon>
        <taxon>Lamiales</taxon>
        <taxon>Lamiaceae</taxon>
        <taxon>Nepetoideae</taxon>
        <taxon>Mentheae</taxon>
        <taxon>Salviinae</taxon>
        <taxon>Salvia</taxon>
        <taxon>Salvia subgen. Calosphace</taxon>
        <taxon>core Calosphace</taxon>
    </lineage>
</organism>
<evidence type="ECO:0000313" key="4">
    <source>
        <dbReference type="Proteomes" id="UP000298416"/>
    </source>
</evidence>
<dbReference type="InterPro" id="IPR011990">
    <property type="entry name" value="TPR-like_helical_dom_sf"/>
</dbReference>
<dbReference type="AlphaFoldDB" id="A0A8X8VZ35"/>
<dbReference type="InterPro" id="IPR002885">
    <property type="entry name" value="PPR_rpt"/>
</dbReference>
<protein>
    <recommendedName>
        <fullName evidence="5">Pentatricopeptide repeat-containing protein</fullName>
    </recommendedName>
</protein>
<feature type="repeat" description="PPR" evidence="2">
    <location>
        <begin position="27"/>
        <end position="61"/>
    </location>
</feature>
<evidence type="ECO:0000256" key="2">
    <source>
        <dbReference type="PROSITE-ProRule" id="PRU00708"/>
    </source>
</evidence>